<dbReference type="HOGENOM" id="CLU_098490_0_0_1"/>
<reference evidence="1" key="3">
    <citation type="submission" date="2025-09" db="UniProtKB">
        <authorList>
            <consortium name="Ensembl"/>
        </authorList>
    </citation>
    <scope>IDENTIFICATION</scope>
</reference>
<protein>
    <submittedName>
        <fullName evidence="1">Uncharacterized protein</fullName>
    </submittedName>
</protein>
<proteinExistence type="predicted"/>
<dbReference type="PANTHER" id="PTHR28651:SF1">
    <property type="entry name" value="TRANSMEMBRANE PROTEIN 232"/>
    <property type="match status" value="1"/>
</dbReference>
<dbReference type="InParanoid" id="H2ZA50"/>
<dbReference type="OMA" id="DMKLTTC"/>
<reference evidence="2" key="1">
    <citation type="submission" date="2003-08" db="EMBL/GenBank/DDBJ databases">
        <authorList>
            <person name="Birren B."/>
            <person name="Nusbaum C."/>
            <person name="Abebe A."/>
            <person name="Abouelleil A."/>
            <person name="Adekoya E."/>
            <person name="Ait-zahra M."/>
            <person name="Allen N."/>
            <person name="Allen T."/>
            <person name="An P."/>
            <person name="Anderson M."/>
            <person name="Anderson S."/>
            <person name="Arachchi H."/>
            <person name="Armbruster J."/>
            <person name="Bachantsang P."/>
            <person name="Baldwin J."/>
            <person name="Barry A."/>
            <person name="Bayul T."/>
            <person name="Blitshsteyn B."/>
            <person name="Bloom T."/>
            <person name="Blye J."/>
            <person name="Boguslavskiy L."/>
            <person name="Borowsky M."/>
            <person name="Boukhgalter B."/>
            <person name="Brunache A."/>
            <person name="Butler J."/>
            <person name="Calixte N."/>
            <person name="Calvo S."/>
            <person name="Camarata J."/>
            <person name="Campo K."/>
            <person name="Chang J."/>
            <person name="Cheshatsang Y."/>
            <person name="Citroen M."/>
            <person name="Collymore A."/>
            <person name="Considine T."/>
            <person name="Cook A."/>
            <person name="Cooke P."/>
            <person name="Corum B."/>
            <person name="Cuomo C."/>
            <person name="David R."/>
            <person name="Dawoe T."/>
            <person name="Degray S."/>
            <person name="Dodge S."/>
            <person name="Dooley K."/>
            <person name="Dorje P."/>
            <person name="Dorjee K."/>
            <person name="Dorris L."/>
            <person name="Duffey N."/>
            <person name="Dupes A."/>
            <person name="Elkins T."/>
            <person name="Engels R."/>
            <person name="Erickson J."/>
            <person name="Farina A."/>
            <person name="Faro S."/>
            <person name="Ferreira P."/>
            <person name="Fischer H."/>
            <person name="Fitzgerald M."/>
            <person name="Foley K."/>
            <person name="Gage D."/>
            <person name="Galagan J."/>
            <person name="Gearin G."/>
            <person name="Gnerre S."/>
            <person name="Gnirke A."/>
            <person name="Goyette A."/>
            <person name="Graham J."/>
            <person name="Grandbois E."/>
            <person name="Gyaltsen K."/>
            <person name="Hafez N."/>
            <person name="Hagopian D."/>
            <person name="Hagos B."/>
            <person name="Hall J."/>
            <person name="Hatcher B."/>
            <person name="Heller A."/>
            <person name="Higgins H."/>
            <person name="Honan T."/>
            <person name="Horn A."/>
            <person name="Houde N."/>
            <person name="Hughes L."/>
            <person name="Hulme W."/>
            <person name="Husby E."/>
            <person name="Iliev I."/>
            <person name="Jaffe D."/>
            <person name="Jones C."/>
            <person name="Kamal M."/>
            <person name="Kamat A."/>
            <person name="Kamvysselis M."/>
            <person name="Karlsson E."/>
            <person name="Kells C."/>
            <person name="Kieu A."/>
            <person name="Kisner P."/>
            <person name="Kodira C."/>
            <person name="Kulbokas E."/>
            <person name="Labutti K."/>
            <person name="Lama D."/>
            <person name="Landers T."/>
            <person name="Leger J."/>
            <person name="Levine S."/>
            <person name="Lewis D."/>
            <person name="Lewis T."/>
            <person name="Lindblad-toh K."/>
            <person name="Liu X."/>
            <person name="Lokyitsang T."/>
            <person name="Lokyitsang Y."/>
            <person name="Lucien O."/>
            <person name="Lui A."/>
            <person name="Ma L.J."/>
            <person name="Mabbitt R."/>
            <person name="Macdonald J."/>
            <person name="Maclean C."/>
            <person name="Major J."/>
            <person name="Manning J."/>
            <person name="Marabella R."/>
            <person name="Maru K."/>
            <person name="Matthews C."/>
            <person name="Mauceli E."/>
            <person name="Mccarthy M."/>
            <person name="Mcdonough S."/>
            <person name="Mcghee T."/>
            <person name="Meldrim J."/>
            <person name="Meneus L."/>
            <person name="Mesirov J."/>
            <person name="Mihalev A."/>
            <person name="Mihova T."/>
            <person name="Mikkelsen T."/>
            <person name="Mlenga V."/>
            <person name="Moru K."/>
            <person name="Mozes J."/>
            <person name="Mulrain L."/>
            <person name="Munson G."/>
            <person name="Naylor J."/>
            <person name="Newes C."/>
            <person name="Nguyen C."/>
            <person name="Nguyen N."/>
            <person name="Nguyen T."/>
            <person name="Nicol R."/>
            <person name="Nielsen C."/>
            <person name="Nizzari M."/>
            <person name="Norbu C."/>
            <person name="Norbu N."/>
            <person name="O'donnell P."/>
            <person name="Okoawo O."/>
            <person name="O'leary S."/>
            <person name="Omotosho B."/>
            <person name="O'neill K."/>
            <person name="Osman S."/>
            <person name="Parker S."/>
            <person name="Perrin D."/>
            <person name="Phunkhang P."/>
            <person name="Piqani B."/>
            <person name="Purcell S."/>
            <person name="Rachupka T."/>
            <person name="Ramasamy U."/>
            <person name="Rameau R."/>
            <person name="Ray V."/>
            <person name="Raymond C."/>
            <person name="Retta R."/>
            <person name="Richardson S."/>
            <person name="Rise C."/>
            <person name="Rodriguez J."/>
            <person name="Rogers J."/>
            <person name="Rogov P."/>
            <person name="Rutman M."/>
            <person name="Schupbach R."/>
            <person name="Seaman C."/>
            <person name="Settipalli S."/>
            <person name="Sharpe T."/>
            <person name="Sheridan J."/>
            <person name="Sherpa N."/>
            <person name="Shi J."/>
            <person name="Smirnov S."/>
            <person name="Smith C."/>
            <person name="Sougnez C."/>
            <person name="Spencer B."/>
            <person name="Stalker J."/>
            <person name="Stange-thomann N."/>
            <person name="Stavropoulos S."/>
            <person name="Stetson K."/>
            <person name="Stone C."/>
            <person name="Stone S."/>
            <person name="Stubbs M."/>
            <person name="Talamas J."/>
            <person name="Tchuinga P."/>
            <person name="Tenzing P."/>
            <person name="Tesfaye S."/>
            <person name="Theodore J."/>
            <person name="Thoulutsang Y."/>
            <person name="Topham K."/>
            <person name="Towey S."/>
            <person name="Tsamla T."/>
            <person name="Tsomo N."/>
            <person name="Vallee D."/>
            <person name="Vassiliev H."/>
            <person name="Venkataraman V."/>
            <person name="Vinson J."/>
            <person name="Vo A."/>
            <person name="Wade C."/>
            <person name="Wang S."/>
            <person name="Wangchuk T."/>
            <person name="Wangdi T."/>
            <person name="Whittaker C."/>
            <person name="Wilkinson J."/>
            <person name="Wu Y."/>
            <person name="Wyman D."/>
            <person name="Yadav S."/>
            <person name="Yang S."/>
            <person name="Yang X."/>
            <person name="Yeager S."/>
            <person name="Yee E."/>
            <person name="Young G."/>
            <person name="Zainoun J."/>
            <person name="Zembeck L."/>
            <person name="Zimmer A."/>
            <person name="Zody M."/>
            <person name="Lander E."/>
        </authorList>
    </citation>
    <scope>NUCLEOTIDE SEQUENCE [LARGE SCALE GENOMIC DNA]</scope>
</reference>
<accession>H2ZA50</accession>
<name>H2ZA50_CIOSA</name>
<evidence type="ECO:0000313" key="1">
    <source>
        <dbReference type="Ensembl" id="ENSCSAVP00000014465.1"/>
    </source>
</evidence>
<organism evidence="1 2">
    <name type="scientific">Ciona savignyi</name>
    <name type="common">Pacific transparent sea squirt</name>
    <dbReference type="NCBI Taxonomy" id="51511"/>
    <lineage>
        <taxon>Eukaryota</taxon>
        <taxon>Metazoa</taxon>
        <taxon>Chordata</taxon>
        <taxon>Tunicata</taxon>
        <taxon>Ascidiacea</taxon>
        <taxon>Phlebobranchia</taxon>
        <taxon>Cionidae</taxon>
        <taxon>Ciona</taxon>
    </lineage>
</organism>
<dbReference type="Proteomes" id="UP000007875">
    <property type="component" value="Unassembled WGS sequence"/>
</dbReference>
<sequence length="247" mass="28386">MPILKVPVVHKFGIISHSQRLELQKRLLQQTYNDVEDAEKSPNITNPLEVSEQFVHKYNTSGLQEKETLQAKADKMIQRSKRRCGYMTNGEGDHVDLPLAWSELAILAQCKGKVQEDCFDILCFSLDQAPLYEENIPTLFFLAESALYWLRTDILKQTYLRAAEVKLLKMGQLVFARLLFHHQSGHLRGLVEFKTRLHTYLDGIKDHQSSYQSYPGVLLCLRFISQVGEIVIGPYTESETAKEEINE</sequence>
<dbReference type="eggNOG" id="ENOG502QVVE">
    <property type="taxonomic scope" value="Eukaryota"/>
</dbReference>
<dbReference type="PANTHER" id="PTHR28651">
    <property type="entry name" value="TRANSMEMBRANE PROTEIN 232"/>
    <property type="match status" value="1"/>
</dbReference>
<dbReference type="AlphaFoldDB" id="H2ZA50"/>
<keyword evidence="2" id="KW-1185">Reference proteome</keyword>
<dbReference type="Ensembl" id="ENSCSAVT00000014630.1">
    <property type="protein sequence ID" value="ENSCSAVP00000014465.1"/>
    <property type="gene ID" value="ENSCSAVG00000008463.1"/>
</dbReference>
<reference evidence="1" key="2">
    <citation type="submission" date="2025-08" db="UniProtKB">
        <authorList>
            <consortium name="Ensembl"/>
        </authorList>
    </citation>
    <scope>IDENTIFICATION</scope>
</reference>
<evidence type="ECO:0000313" key="2">
    <source>
        <dbReference type="Proteomes" id="UP000007875"/>
    </source>
</evidence>
<dbReference type="GeneTree" id="ENSGT00970000198259"/>
<dbReference type="Pfam" id="PF15877">
    <property type="entry name" value="TMEM232"/>
    <property type="match status" value="1"/>
</dbReference>
<dbReference type="STRING" id="51511.ENSCSAVP00000014465"/>
<dbReference type="InterPro" id="IPR031747">
    <property type="entry name" value="TMEM232"/>
</dbReference>